<organism evidence="2">
    <name type="scientific">Sarcoptes scabiei</name>
    <name type="common">Itch mite</name>
    <name type="synonym">Acarus scabiei</name>
    <dbReference type="NCBI Taxonomy" id="52283"/>
    <lineage>
        <taxon>Eukaryota</taxon>
        <taxon>Metazoa</taxon>
        <taxon>Ecdysozoa</taxon>
        <taxon>Arthropoda</taxon>
        <taxon>Chelicerata</taxon>
        <taxon>Arachnida</taxon>
        <taxon>Acari</taxon>
        <taxon>Acariformes</taxon>
        <taxon>Sarcoptiformes</taxon>
        <taxon>Astigmata</taxon>
        <taxon>Psoroptidia</taxon>
        <taxon>Sarcoptoidea</taxon>
        <taxon>Sarcoptidae</taxon>
        <taxon>Sarcoptinae</taxon>
        <taxon>Sarcoptes</taxon>
    </lineage>
</organism>
<accession>A0A834R862</accession>
<evidence type="ECO:0000313" key="4">
    <source>
        <dbReference type="Proteomes" id="UP000070412"/>
    </source>
</evidence>
<gene>
    <name evidence="2" type="ORF">SSS_8141</name>
</gene>
<evidence type="ECO:0000256" key="1">
    <source>
        <dbReference type="SAM" id="MobiDB-lite"/>
    </source>
</evidence>
<name>A0A834R862_SARSC</name>
<reference evidence="4" key="1">
    <citation type="journal article" date="2020" name="PLoS Negl. Trop. Dis.">
        <title>High-quality nuclear genome for Sarcoptes scabiei-A critical resource for a neglected parasite.</title>
        <authorList>
            <person name="Korhonen P.K."/>
            <person name="Gasser R.B."/>
            <person name="Ma G."/>
            <person name="Wang T."/>
            <person name="Stroehlein A.J."/>
            <person name="Young N.D."/>
            <person name="Ang C.S."/>
            <person name="Fernando D.D."/>
            <person name="Lu H.C."/>
            <person name="Taylor S."/>
            <person name="Reynolds S.L."/>
            <person name="Mofiz E."/>
            <person name="Najaraj S.H."/>
            <person name="Gowda H."/>
            <person name="Madugundu A."/>
            <person name="Renuse S."/>
            <person name="Holt D."/>
            <person name="Pandey A."/>
            <person name="Papenfuss A.T."/>
            <person name="Fischer K."/>
        </authorList>
    </citation>
    <scope>NUCLEOTIDE SEQUENCE [LARGE SCALE GENOMIC DNA]</scope>
</reference>
<evidence type="ECO:0000313" key="3">
    <source>
        <dbReference type="EnsemblMetazoa" id="KAF7489188.1"/>
    </source>
</evidence>
<feature type="region of interest" description="Disordered" evidence="1">
    <location>
        <begin position="15"/>
        <end position="34"/>
    </location>
</feature>
<dbReference type="AlphaFoldDB" id="A0A834R862"/>
<evidence type="ECO:0000313" key="2">
    <source>
        <dbReference type="EMBL" id="KAF7489188.1"/>
    </source>
</evidence>
<dbReference type="EMBL" id="WVUK01000065">
    <property type="protein sequence ID" value="KAF7489188.1"/>
    <property type="molecule type" value="Genomic_DNA"/>
</dbReference>
<reference evidence="2" key="2">
    <citation type="submission" date="2020-01" db="EMBL/GenBank/DDBJ databases">
        <authorList>
            <person name="Korhonen P.K.K."/>
            <person name="Guangxu M.G."/>
            <person name="Wang T.W."/>
            <person name="Stroehlein A.J.S."/>
            <person name="Young N.D."/>
            <person name="Ang C.-S.A."/>
            <person name="Fernando D.W.F."/>
            <person name="Lu H.L."/>
            <person name="Taylor S.T."/>
            <person name="Ehtesham M.E.M."/>
            <person name="Najaraj S.H.N."/>
            <person name="Harsha G.H.G."/>
            <person name="Madugundu A.M."/>
            <person name="Renuse S.R."/>
            <person name="Holt D.H."/>
            <person name="Pandey A.P."/>
            <person name="Papenfuss A.P."/>
            <person name="Gasser R.B.G."/>
            <person name="Fischer K.F."/>
        </authorList>
    </citation>
    <scope>NUCLEOTIDE SEQUENCE</scope>
    <source>
        <strain evidence="2">SSS_KF_BRIS2020</strain>
    </source>
</reference>
<protein>
    <submittedName>
        <fullName evidence="2 3">Uncharacterized protein</fullName>
    </submittedName>
</protein>
<proteinExistence type="predicted"/>
<dbReference type="Proteomes" id="UP000070412">
    <property type="component" value="Unassembled WGS sequence"/>
</dbReference>
<reference evidence="3" key="3">
    <citation type="submission" date="2022-06" db="UniProtKB">
        <authorList>
            <consortium name="EnsemblMetazoa"/>
        </authorList>
    </citation>
    <scope>IDENTIFICATION</scope>
</reference>
<dbReference type="EnsemblMetazoa" id="SSS_8141s_mrna">
    <property type="protein sequence ID" value="KAF7489188.1"/>
    <property type="gene ID" value="SSS_8141"/>
</dbReference>
<keyword evidence="4" id="KW-1185">Reference proteome</keyword>
<sequence>MNHKLSSVDGDIADRFEIKSSPEDRERKPKSEKRILSLNSTTETEMLLIPISKNRIKQLEEVKIPFRFYRCETFNDHQNEMDRLEYFEKNLIYSEVKIENEFDTKILYEDSHQAFAWIPKEIYHKRLYRRVWRH</sequence>